<dbReference type="CDD" id="cd17033">
    <property type="entry name" value="DR1245-like"/>
    <property type="match status" value="1"/>
</dbReference>
<proteinExistence type="predicted"/>
<sequence length="167" mass="18305">MAMLEGIFDSTNPNPLAVVEDIAASNDLVFERSGEDEITIAAKGQWTDYTLSFTWMGEIEALHLACAFDMKVPSARRGETQRLIAAINEQLWVGHFDIWTHTGTIMYRQALILPGGLAATNAQCETMLISAISACERYYPAIQFTVWAGKTASEAMSAAMFDTEGEA</sequence>
<dbReference type="EMBL" id="QYYD01000054">
    <property type="protein sequence ID" value="RJF63776.1"/>
    <property type="molecule type" value="Genomic_DNA"/>
</dbReference>
<organism evidence="1 2">
    <name type="scientific">Rhodopseudomonas palustris</name>
    <dbReference type="NCBI Taxonomy" id="1076"/>
    <lineage>
        <taxon>Bacteria</taxon>
        <taxon>Pseudomonadati</taxon>
        <taxon>Pseudomonadota</taxon>
        <taxon>Alphaproteobacteria</taxon>
        <taxon>Hyphomicrobiales</taxon>
        <taxon>Nitrobacteraceae</taxon>
        <taxon>Rhodopseudomonas</taxon>
    </lineage>
</organism>
<dbReference type="InterPro" id="IPR019660">
    <property type="entry name" value="Put_sensory_transdc_reg_YbjN"/>
</dbReference>
<name>A0A418UX66_RHOPL</name>
<evidence type="ECO:0000313" key="1">
    <source>
        <dbReference type="EMBL" id="RJF63776.1"/>
    </source>
</evidence>
<comment type="caution">
    <text evidence="1">The sequence shown here is derived from an EMBL/GenBank/DDBJ whole genome shotgun (WGS) entry which is preliminary data.</text>
</comment>
<protein>
    <recommendedName>
        <fullName evidence="3">YbjN domain-containing protein</fullName>
    </recommendedName>
</protein>
<dbReference type="OrthoDB" id="9792176at2"/>
<dbReference type="Pfam" id="PF10722">
    <property type="entry name" value="YbjN"/>
    <property type="match status" value="1"/>
</dbReference>
<reference evidence="1 2" key="1">
    <citation type="submission" date="2018-09" db="EMBL/GenBank/DDBJ databases">
        <title>Draft genome sequence of Rhodopseudomonas palustris 2.1.18.</title>
        <authorList>
            <person name="Robertson S.L."/>
            <person name="Meyer T.E."/>
            <person name="Kyndt J.A."/>
        </authorList>
    </citation>
    <scope>NUCLEOTIDE SEQUENCE [LARGE SCALE GENOMIC DNA]</scope>
    <source>
        <strain evidence="1 2">2.1.18</strain>
    </source>
</reference>
<accession>A0A418UX66</accession>
<evidence type="ECO:0008006" key="3">
    <source>
        <dbReference type="Google" id="ProtNLM"/>
    </source>
</evidence>
<dbReference type="Proteomes" id="UP000285523">
    <property type="component" value="Unassembled WGS sequence"/>
</dbReference>
<dbReference type="RefSeq" id="WP_119859408.1">
    <property type="nucleotide sequence ID" value="NZ_QYYD01000054.1"/>
</dbReference>
<evidence type="ECO:0000313" key="2">
    <source>
        <dbReference type="Proteomes" id="UP000285523"/>
    </source>
</evidence>
<gene>
    <name evidence="1" type="ORF">D4Q52_25590</name>
</gene>
<dbReference type="AlphaFoldDB" id="A0A418UX66"/>